<dbReference type="OrthoDB" id="85892at2157"/>
<dbReference type="Gene3D" id="3.30.70.2170">
    <property type="match status" value="1"/>
</dbReference>
<dbReference type="Gene3D" id="3.30.70.2750">
    <property type="match status" value="1"/>
</dbReference>
<evidence type="ECO:0000313" key="13">
    <source>
        <dbReference type="Proteomes" id="UP000029980"/>
    </source>
</evidence>
<dbReference type="NCBIfam" id="NF004428">
    <property type="entry name" value="PRK05771.2-1"/>
    <property type="match status" value="1"/>
</dbReference>
<accession>A0A097QSF4</accession>
<keyword evidence="5 10" id="KW-1133">Transmembrane helix</keyword>
<feature type="transmembrane region" description="Helical" evidence="10">
    <location>
        <begin position="466"/>
        <end position="487"/>
    </location>
</feature>
<feature type="transmembrane region" description="Helical" evidence="10">
    <location>
        <begin position="499"/>
        <end position="516"/>
    </location>
</feature>
<evidence type="ECO:0000313" key="12">
    <source>
        <dbReference type="EMBL" id="AIU69413.1"/>
    </source>
</evidence>
<keyword evidence="11" id="KW-0175">Coiled coil</keyword>
<dbReference type="RefSeq" id="WP_050002392.1">
    <property type="nucleotide sequence ID" value="NZ_CP008887.1"/>
</dbReference>
<dbReference type="AlphaFoldDB" id="A0A097QSF4"/>
<keyword evidence="6 10" id="KW-0406">Ion transport</keyword>
<protein>
    <recommendedName>
        <fullName evidence="9 10">A-type ATP synthase subunit I</fullName>
    </recommendedName>
</protein>
<dbReference type="Pfam" id="PF01496">
    <property type="entry name" value="V_ATPase_I"/>
    <property type="match status" value="2"/>
</dbReference>
<feature type="transmembrane region" description="Helical" evidence="10">
    <location>
        <begin position="599"/>
        <end position="623"/>
    </location>
</feature>
<comment type="function">
    <text evidence="8">Component of the A-type ATP synthase that produces ATP from ADP in the presence of a proton gradient across the membrane.</text>
</comment>
<evidence type="ECO:0000256" key="1">
    <source>
        <dbReference type="ARBA" id="ARBA00004141"/>
    </source>
</evidence>
<evidence type="ECO:0000256" key="3">
    <source>
        <dbReference type="ARBA" id="ARBA00022448"/>
    </source>
</evidence>
<dbReference type="KEGG" id="teu:TEU_03105"/>
<evidence type="ECO:0000256" key="11">
    <source>
        <dbReference type="SAM" id="Coils"/>
    </source>
</evidence>
<reference evidence="12 13" key="1">
    <citation type="journal article" date="2015" name="Int. J. Syst. Evol. Microbiol.">
        <title>Thermococcus eurythermalis sp. nov., a conditional piezophilic hyperthermophilic archaeon with a wide temperature range isolated from an oil-immersed chimney in the Guaymas Basin.</title>
        <authorList>
            <person name="Zhao W."/>
            <person name="Zeng X."/>
            <person name="Xiao X."/>
        </authorList>
    </citation>
    <scope>NUCLEOTIDE SEQUENCE [LARGE SCALE GENOMIC DNA]</scope>
    <source>
        <strain evidence="12 13">A501</strain>
    </source>
</reference>
<evidence type="ECO:0000256" key="5">
    <source>
        <dbReference type="ARBA" id="ARBA00022989"/>
    </source>
</evidence>
<dbReference type="PANTHER" id="PTHR11629:SF63">
    <property type="entry name" value="V-TYPE PROTON ATPASE SUBUNIT A"/>
    <property type="match status" value="1"/>
</dbReference>
<keyword evidence="4 10" id="KW-0812">Transmembrane</keyword>
<dbReference type="GO" id="GO:0046961">
    <property type="term" value="F:proton-transporting ATPase activity, rotational mechanism"/>
    <property type="evidence" value="ECO:0007669"/>
    <property type="project" value="InterPro"/>
</dbReference>
<dbReference type="Gene3D" id="1.20.1460.20">
    <property type="match status" value="1"/>
</dbReference>
<dbReference type="GO" id="GO:0007035">
    <property type="term" value="P:vacuolar acidification"/>
    <property type="evidence" value="ECO:0007669"/>
    <property type="project" value="TreeGrafter"/>
</dbReference>
<dbReference type="HOGENOM" id="CLU_025558_1_0_2"/>
<evidence type="ECO:0000256" key="2">
    <source>
        <dbReference type="ARBA" id="ARBA00009904"/>
    </source>
</evidence>
<feature type="coiled-coil region" evidence="11">
    <location>
        <begin position="236"/>
        <end position="263"/>
    </location>
</feature>
<evidence type="ECO:0000256" key="8">
    <source>
        <dbReference type="ARBA" id="ARBA00059506"/>
    </source>
</evidence>
<proteinExistence type="inferred from homology"/>
<keyword evidence="13" id="KW-1185">Reference proteome</keyword>
<dbReference type="Proteomes" id="UP000029980">
    <property type="component" value="Chromosome"/>
</dbReference>
<gene>
    <name evidence="12" type="ORF">TEU_03105</name>
</gene>
<organism evidence="12 13">
    <name type="scientific">Thermococcus eurythermalis</name>
    <dbReference type="NCBI Taxonomy" id="1505907"/>
    <lineage>
        <taxon>Archaea</taxon>
        <taxon>Methanobacteriati</taxon>
        <taxon>Methanobacteriota</taxon>
        <taxon>Thermococci</taxon>
        <taxon>Thermococcales</taxon>
        <taxon>Thermococcaceae</taxon>
        <taxon>Thermococcus</taxon>
    </lineage>
</organism>
<evidence type="ECO:0000256" key="4">
    <source>
        <dbReference type="ARBA" id="ARBA00022692"/>
    </source>
</evidence>
<feature type="coiled-coil region" evidence="11">
    <location>
        <begin position="109"/>
        <end position="143"/>
    </location>
</feature>
<evidence type="ECO:0000256" key="10">
    <source>
        <dbReference type="RuleBase" id="RU361189"/>
    </source>
</evidence>
<feature type="transmembrane region" description="Helical" evidence="10">
    <location>
        <begin position="376"/>
        <end position="399"/>
    </location>
</feature>
<keyword evidence="7 10" id="KW-0472">Membrane</keyword>
<comment type="similarity">
    <text evidence="2 10">Belongs to the V-ATPase 116 kDa subunit family.</text>
</comment>
<feature type="transmembrane region" description="Helical" evidence="10">
    <location>
        <begin position="566"/>
        <end position="587"/>
    </location>
</feature>
<dbReference type="EMBL" id="CP008887">
    <property type="protein sequence ID" value="AIU69413.1"/>
    <property type="molecule type" value="Genomic_DNA"/>
</dbReference>
<evidence type="ECO:0000256" key="6">
    <source>
        <dbReference type="ARBA" id="ARBA00023065"/>
    </source>
</evidence>
<evidence type="ECO:0000256" key="7">
    <source>
        <dbReference type="ARBA" id="ARBA00023136"/>
    </source>
</evidence>
<keyword evidence="3 10" id="KW-0813">Transport</keyword>
<dbReference type="STRING" id="1505907.TEU_03105"/>
<dbReference type="GO" id="GO:0051117">
    <property type="term" value="F:ATPase binding"/>
    <property type="evidence" value="ECO:0007669"/>
    <property type="project" value="TreeGrafter"/>
</dbReference>
<feature type="transmembrane region" description="Helical" evidence="10">
    <location>
        <begin position="528"/>
        <end position="554"/>
    </location>
</feature>
<feature type="transmembrane region" description="Helical" evidence="10">
    <location>
        <begin position="411"/>
        <end position="434"/>
    </location>
</feature>
<comment type="subcellular location">
    <subcellularLocation>
        <location evidence="1">Membrane</location>
        <topology evidence="1">Multi-pass membrane protein</topology>
    </subcellularLocation>
</comment>
<dbReference type="InterPro" id="IPR002490">
    <property type="entry name" value="V-ATPase_116kDa_su"/>
</dbReference>
<name>A0A097QSF4_9EURY</name>
<dbReference type="PANTHER" id="PTHR11629">
    <property type="entry name" value="VACUOLAR PROTON ATPASES"/>
    <property type="match status" value="1"/>
</dbReference>
<sequence length="669" mass="75072">MFRPEEMVKLEVITLNRYKDELLTYLHEAGLVEIRELDVKVAQRDAPNEYYRKAASYSITISRIVDFLKAHKKTSGGGLKGFFFPKERARRTYHYEGVEKLIKDVEEFLSKVEPEIKALESQMNALQSEIERINESIEVLETLSPLNLDVRYLRHSGLVKVTVGTLDRTRLKPLIEDLKGVTEGKFALVTKDSGEKVLLVIATLSRYQDKVNSVLAKHSFEKIEVPGGEGTPAELLKEYRRKLDAKLRELDEIRKEEESLAEKYYDDVVFYKELLDNERDKASVLPMLARTNMTFALTGWLPRMDVPKVLEGIKDVTEGKAYINVREPTEAELDEIPIKLKNPKWVRPFEMITEMYGVPKYNEIDPTLIIAFTYSFFFGFMLTDFMYGLIIGVIAALLVKGHRKFNDGTYKFAYTLLWSSFFTMLMGALFGSYFGNAGDILLQHITGNSNAQFPRIADPLKQPMTVLMMALAIGLAHLFTGYATGFVVKWKNGDVKGAVFEQLPWMLIIIAVALLATKNTSMTMLAKVIFGAGLVLFVVGEIVSNGGLAALMLISDFFGFVGNWLSYARLMALALATSGIALVINILAEMVWGIKVSVVPIGIVVGLIIFFGGQLFSVAINALGAFVHSLRLHYVEFFGTFYSGDGKPFTPFKSKREVSKLELKADGGA</sequence>
<dbReference type="GO" id="GO:0033179">
    <property type="term" value="C:proton-transporting V-type ATPase, V0 domain"/>
    <property type="evidence" value="ECO:0007669"/>
    <property type="project" value="InterPro"/>
</dbReference>
<dbReference type="GeneID" id="25152422"/>
<dbReference type="GO" id="GO:0016471">
    <property type="term" value="C:vacuolar proton-transporting V-type ATPase complex"/>
    <property type="evidence" value="ECO:0007669"/>
    <property type="project" value="TreeGrafter"/>
</dbReference>
<evidence type="ECO:0000256" key="9">
    <source>
        <dbReference type="ARBA" id="ARBA00068671"/>
    </source>
</evidence>